<sequence length="436" mass="47222">MGQVIIGVDPHKLSATIEVVDHQEKLLGAGRFSTDQAGYAAMRLYAKSWSERLWAVEGANGAGRPLAQRLLEAGEHVLDVPAKLAARVRLFDTGHNRKTDALDAHSIAIVAVRTQGLRVLKVDGELEALRMLADRREALTRRRVQSVNRLQALLAELLPGQAKKDITTGQAKVMLASVRPRDIAGKTCRRIAAEELSELVAVEVKIKKATAELKAKVLARDSHLMDLPGVGPVVAARVLADVGDIARFADRNRFASWTGTAPLDASSGQQNRHRLSRAGNRRMNHMIHIAAVTQLRLDTDGRAYYRRKRTEHNKPMEALRCLKRRISDAIYRQLVADAQRVADEHLEAGPGGHRGASLLSSAAGSHPHTGTSDQPLPGPALTTLPLSATPAQPRPGPAPQHPRRRAGAVKVERPTGRTTLTATSAGAHSKEPIPTP</sequence>
<feature type="region of interest" description="Disordered" evidence="1">
    <location>
        <begin position="346"/>
        <end position="436"/>
    </location>
</feature>
<feature type="compositionally biased region" description="Low complexity" evidence="1">
    <location>
        <begin position="355"/>
        <end position="366"/>
    </location>
</feature>
<dbReference type="RefSeq" id="WP_097189125.1">
    <property type="nucleotide sequence ID" value="NZ_OBQK01000015.1"/>
</dbReference>
<protein>
    <submittedName>
        <fullName evidence="4">Transposase</fullName>
    </submittedName>
</protein>
<accession>A0A285VUH7</accession>
<dbReference type="PANTHER" id="PTHR33055">
    <property type="entry name" value="TRANSPOSASE FOR INSERTION SEQUENCE ELEMENT IS1111A"/>
    <property type="match status" value="1"/>
</dbReference>
<feature type="domain" description="Transposase IS116/IS110/IS902 C-terminal" evidence="3">
    <location>
        <begin position="222"/>
        <end position="306"/>
    </location>
</feature>
<evidence type="ECO:0000313" key="4">
    <source>
        <dbReference type="EMBL" id="SOC57694.1"/>
    </source>
</evidence>
<evidence type="ECO:0000259" key="2">
    <source>
        <dbReference type="Pfam" id="PF01548"/>
    </source>
</evidence>
<dbReference type="NCBIfam" id="NF033542">
    <property type="entry name" value="transpos_IS110"/>
    <property type="match status" value="1"/>
</dbReference>
<dbReference type="GO" id="GO:0006313">
    <property type="term" value="P:DNA transposition"/>
    <property type="evidence" value="ECO:0007669"/>
    <property type="project" value="InterPro"/>
</dbReference>
<dbReference type="PANTHER" id="PTHR33055:SF16">
    <property type="entry name" value="TRANSPOSASE FOR INSERTION SEQUENCE ELEMENT IS1547"/>
    <property type="match status" value="1"/>
</dbReference>
<dbReference type="GO" id="GO:0004803">
    <property type="term" value="F:transposase activity"/>
    <property type="evidence" value="ECO:0007669"/>
    <property type="project" value="InterPro"/>
</dbReference>
<dbReference type="AlphaFoldDB" id="A0A285VUH7"/>
<keyword evidence="5" id="KW-1185">Reference proteome</keyword>
<dbReference type="InterPro" id="IPR003346">
    <property type="entry name" value="Transposase_20"/>
</dbReference>
<proteinExistence type="predicted"/>
<evidence type="ECO:0000256" key="1">
    <source>
        <dbReference type="SAM" id="MobiDB-lite"/>
    </source>
</evidence>
<feature type="compositionally biased region" description="Polar residues" evidence="1">
    <location>
        <begin position="416"/>
        <end position="426"/>
    </location>
</feature>
<dbReference type="Pfam" id="PF01548">
    <property type="entry name" value="DEDD_Tnp_IS110"/>
    <property type="match status" value="1"/>
</dbReference>
<dbReference type="Pfam" id="PF02371">
    <property type="entry name" value="Transposase_20"/>
    <property type="match status" value="1"/>
</dbReference>
<name>A0A285VUH7_9MICO</name>
<reference evidence="5" key="1">
    <citation type="submission" date="2017-08" db="EMBL/GenBank/DDBJ databases">
        <authorList>
            <person name="Varghese N."/>
            <person name="Submissions S."/>
        </authorList>
    </citation>
    <scope>NUCLEOTIDE SEQUENCE [LARGE SCALE GENOMIC DNA]</scope>
    <source>
        <strain evidence="5">USBA17B2</strain>
    </source>
</reference>
<evidence type="ECO:0000313" key="5">
    <source>
        <dbReference type="Proteomes" id="UP000219688"/>
    </source>
</evidence>
<dbReference type="InterPro" id="IPR002525">
    <property type="entry name" value="Transp_IS110-like_N"/>
</dbReference>
<dbReference type="InterPro" id="IPR047650">
    <property type="entry name" value="Transpos_IS110"/>
</dbReference>
<gene>
    <name evidence="4" type="ORF">SAMN05421879_11522</name>
</gene>
<organism evidence="4 5">
    <name type="scientific">Ornithinimicrobium cerasi</name>
    <dbReference type="NCBI Taxonomy" id="2248773"/>
    <lineage>
        <taxon>Bacteria</taxon>
        <taxon>Bacillati</taxon>
        <taxon>Actinomycetota</taxon>
        <taxon>Actinomycetes</taxon>
        <taxon>Micrococcales</taxon>
        <taxon>Ornithinimicrobiaceae</taxon>
        <taxon>Ornithinimicrobium</taxon>
    </lineage>
</organism>
<feature type="compositionally biased region" description="Low complexity" evidence="1">
    <location>
        <begin position="379"/>
        <end position="391"/>
    </location>
</feature>
<evidence type="ECO:0000259" key="3">
    <source>
        <dbReference type="Pfam" id="PF02371"/>
    </source>
</evidence>
<dbReference type="GO" id="GO:0003677">
    <property type="term" value="F:DNA binding"/>
    <property type="evidence" value="ECO:0007669"/>
    <property type="project" value="InterPro"/>
</dbReference>
<feature type="domain" description="Transposase IS110-like N-terminal" evidence="2">
    <location>
        <begin position="6"/>
        <end position="159"/>
    </location>
</feature>
<dbReference type="EMBL" id="OBQK01000015">
    <property type="protein sequence ID" value="SOC57694.1"/>
    <property type="molecule type" value="Genomic_DNA"/>
</dbReference>
<dbReference type="Proteomes" id="UP000219688">
    <property type="component" value="Unassembled WGS sequence"/>
</dbReference>